<organism evidence="3 4">
    <name type="scientific">Anoxynatronum buryatiense</name>
    <dbReference type="NCBI Taxonomy" id="489973"/>
    <lineage>
        <taxon>Bacteria</taxon>
        <taxon>Bacillati</taxon>
        <taxon>Bacillota</taxon>
        <taxon>Clostridia</taxon>
        <taxon>Eubacteriales</taxon>
        <taxon>Clostridiaceae</taxon>
        <taxon>Anoxynatronum</taxon>
    </lineage>
</organism>
<dbReference type="AlphaFoldDB" id="A0AA45WYF7"/>
<feature type="domain" description="SUF system FeS cluster assembly SufBD core" evidence="2">
    <location>
        <begin position="143"/>
        <end position="373"/>
    </location>
</feature>
<sequence length="401" mass="43321">MNSSNNPVHGHMDMGRLDQYRASQRDAQTDKVAETHIGKSDTAALAGAGVFLGSEKRSATMVVRDHQPICLQNDSKGFEMLPIAAALKQYDWLREKYFFKAVPEDDNEAVASCAKQENPLGFFIHVEKGVKVTLPCQAAMYMASDKLAQMVHNVVILEEEAELQLITGCLTRHHVRSGMHVAVEEHYIGRNARLVSTMVHSWGPEIMVYPHTGTIVEEGGRFESNYVLLRAAGHVVSNPRTWLNGRGASAKYVTVVIAGPGSVVDTGGSVYLNAENTSAELAHRGVSTGGIMNQGGMLIGAAPCKAHVDCAGMLLDPGERGYIESVPGLQSLHPDARMSHEASVGKIAPEQVEYLMSRGLEEREAISLLIRGFLGAEIEGLGETLDERIAEIAEIAGHGEG</sequence>
<dbReference type="RefSeq" id="WP_283410549.1">
    <property type="nucleotide sequence ID" value="NZ_FXUF01000017.1"/>
</dbReference>
<dbReference type="EMBL" id="FXUF01000017">
    <property type="protein sequence ID" value="SMP68749.1"/>
    <property type="molecule type" value="Genomic_DNA"/>
</dbReference>
<proteinExistence type="inferred from homology"/>
<comment type="caution">
    <text evidence="3">The sequence shown here is derived from an EMBL/GenBank/DDBJ whole genome shotgun (WGS) entry which is preliminary data.</text>
</comment>
<comment type="similarity">
    <text evidence="1">Belongs to the iron-sulfur cluster assembly SufBD family.</text>
</comment>
<dbReference type="Proteomes" id="UP001158066">
    <property type="component" value="Unassembled WGS sequence"/>
</dbReference>
<reference evidence="3" key="1">
    <citation type="submission" date="2017-05" db="EMBL/GenBank/DDBJ databases">
        <authorList>
            <person name="Varghese N."/>
            <person name="Submissions S."/>
        </authorList>
    </citation>
    <scope>NUCLEOTIDE SEQUENCE</scope>
    <source>
        <strain evidence="3">Su22</strain>
    </source>
</reference>
<evidence type="ECO:0000313" key="3">
    <source>
        <dbReference type="EMBL" id="SMP68749.1"/>
    </source>
</evidence>
<evidence type="ECO:0000259" key="2">
    <source>
        <dbReference type="Pfam" id="PF01458"/>
    </source>
</evidence>
<dbReference type="InterPro" id="IPR000825">
    <property type="entry name" value="SUF_FeS_clus_asmbl_SufBD_core"/>
</dbReference>
<dbReference type="PANTHER" id="PTHR30508">
    <property type="entry name" value="FES CLUSTER ASSEMBLY PROTEIN SUF"/>
    <property type="match status" value="1"/>
</dbReference>
<dbReference type="SUPFAM" id="SSF101960">
    <property type="entry name" value="Stabilizer of iron transporter SufD"/>
    <property type="match status" value="1"/>
</dbReference>
<dbReference type="PANTHER" id="PTHR30508:SF1">
    <property type="entry name" value="UPF0051 PROTEIN ABCI8, CHLOROPLASTIC-RELATED"/>
    <property type="match status" value="1"/>
</dbReference>
<dbReference type="Pfam" id="PF01458">
    <property type="entry name" value="SUFBD_core"/>
    <property type="match status" value="1"/>
</dbReference>
<gene>
    <name evidence="3" type="ORF">SAMN06296020_11754</name>
</gene>
<protein>
    <recommendedName>
        <fullName evidence="2">SUF system FeS cluster assembly SufBD core domain-containing protein</fullName>
    </recommendedName>
</protein>
<accession>A0AA45WYF7</accession>
<dbReference type="GO" id="GO:0016226">
    <property type="term" value="P:iron-sulfur cluster assembly"/>
    <property type="evidence" value="ECO:0007669"/>
    <property type="project" value="InterPro"/>
</dbReference>
<keyword evidence="4" id="KW-1185">Reference proteome</keyword>
<evidence type="ECO:0000256" key="1">
    <source>
        <dbReference type="ARBA" id="ARBA00043967"/>
    </source>
</evidence>
<dbReference type="InterPro" id="IPR037284">
    <property type="entry name" value="SUF_FeS_clus_asmbl_SufBD_sf"/>
</dbReference>
<evidence type="ECO:0000313" key="4">
    <source>
        <dbReference type="Proteomes" id="UP001158066"/>
    </source>
</evidence>
<dbReference type="InterPro" id="IPR055346">
    <property type="entry name" value="Fe-S_cluster_assembly_SufBD"/>
</dbReference>
<name>A0AA45WYF7_9CLOT</name>